<dbReference type="AlphaFoldDB" id="T1IXC5"/>
<evidence type="ECO:0000259" key="2">
    <source>
        <dbReference type="PROSITE" id="PS50157"/>
    </source>
</evidence>
<evidence type="ECO:0000256" key="1">
    <source>
        <dbReference type="PROSITE-ProRule" id="PRU00042"/>
    </source>
</evidence>
<dbReference type="GO" id="GO:0008270">
    <property type="term" value="F:zinc ion binding"/>
    <property type="evidence" value="ECO:0007669"/>
    <property type="project" value="UniProtKB-KW"/>
</dbReference>
<dbReference type="PROSITE" id="PS00028">
    <property type="entry name" value="ZINC_FINGER_C2H2_1"/>
    <property type="match status" value="2"/>
</dbReference>
<dbReference type="InterPro" id="IPR036236">
    <property type="entry name" value="Znf_C2H2_sf"/>
</dbReference>
<reference evidence="3" key="2">
    <citation type="submission" date="2015-02" db="UniProtKB">
        <authorList>
            <consortium name="EnsemblMetazoa"/>
        </authorList>
    </citation>
    <scope>IDENTIFICATION</scope>
</reference>
<accession>T1IXC5</accession>
<keyword evidence="1" id="KW-0863">Zinc-finger</keyword>
<dbReference type="STRING" id="126957.T1IXC5"/>
<dbReference type="Pfam" id="PF00096">
    <property type="entry name" value="zf-C2H2"/>
    <property type="match status" value="2"/>
</dbReference>
<keyword evidence="1" id="KW-0479">Metal-binding</keyword>
<dbReference type="Gene3D" id="3.30.160.60">
    <property type="entry name" value="Classic Zinc Finger"/>
    <property type="match status" value="1"/>
</dbReference>
<dbReference type="PROSITE" id="PS50157">
    <property type="entry name" value="ZINC_FINGER_C2H2_2"/>
    <property type="match status" value="2"/>
</dbReference>
<keyword evidence="1" id="KW-0862">Zinc</keyword>
<dbReference type="EnsemblMetazoa" id="SMAR005856-RA">
    <property type="protein sequence ID" value="SMAR005856-PA"/>
    <property type="gene ID" value="SMAR005856"/>
</dbReference>
<name>T1IXC5_STRMM</name>
<dbReference type="SMART" id="SM00355">
    <property type="entry name" value="ZnF_C2H2"/>
    <property type="match status" value="2"/>
</dbReference>
<evidence type="ECO:0000313" key="4">
    <source>
        <dbReference type="Proteomes" id="UP000014500"/>
    </source>
</evidence>
<organism evidence="3 4">
    <name type="scientific">Strigamia maritima</name>
    <name type="common">European centipede</name>
    <name type="synonym">Geophilus maritimus</name>
    <dbReference type="NCBI Taxonomy" id="126957"/>
    <lineage>
        <taxon>Eukaryota</taxon>
        <taxon>Metazoa</taxon>
        <taxon>Ecdysozoa</taxon>
        <taxon>Arthropoda</taxon>
        <taxon>Myriapoda</taxon>
        <taxon>Chilopoda</taxon>
        <taxon>Pleurostigmophora</taxon>
        <taxon>Geophilomorpha</taxon>
        <taxon>Linotaeniidae</taxon>
        <taxon>Strigamia</taxon>
    </lineage>
</organism>
<proteinExistence type="predicted"/>
<dbReference type="SUPFAM" id="SSF57667">
    <property type="entry name" value="beta-beta-alpha zinc fingers"/>
    <property type="match status" value="1"/>
</dbReference>
<feature type="domain" description="C2H2-type" evidence="2">
    <location>
        <begin position="40"/>
        <end position="67"/>
    </location>
</feature>
<feature type="domain" description="C2H2-type" evidence="2">
    <location>
        <begin position="69"/>
        <end position="97"/>
    </location>
</feature>
<keyword evidence="4" id="KW-1185">Reference proteome</keyword>
<dbReference type="EMBL" id="JH431646">
    <property type="status" value="NOT_ANNOTATED_CDS"/>
    <property type="molecule type" value="Genomic_DNA"/>
</dbReference>
<evidence type="ECO:0000313" key="3">
    <source>
        <dbReference type="EnsemblMetazoa" id="SMAR005856-PA"/>
    </source>
</evidence>
<protein>
    <recommendedName>
        <fullName evidence="2">C2H2-type domain-containing protein</fullName>
    </recommendedName>
</protein>
<reference evidence="4" key="1">
    <citation type="submission" date="2011-05" db="EMBL/GenBank/DDBJ databases">
        <authorList>
            <person name="Richards S.R."/>
            <person name="Qu J."/>
            <person name="Jiang H."/>
            <person name="Jhangiani S.N."/>
            <person name="Agravi P."/>
            <person name="Goodspeed R."/>
            <person name="Gross S."/>
            <person name="Mandapat C."/>
            <person name="Jackson L."/>
            <person name="Mathew T."/>
            <person name="Pu L."/>
            <person name="Thornton R."/>
            <person name="Saada N."/>
            <person name="Wilczek-Boney K.B."/>
            <person name="Lee S."/>
            <person name="Kovar C."/>
            <person name="Wu Y."/>
            <person name="Scherer S.E."/>
            <person name="Worley K.C."/>
            <person name="Muzny D.M."/>
            <person name="Gibbs R."/>
        </authorList>
    </citation>
    <scope>NUCLEOTIDE SEQUENCE</scope>
    <source>
        <strain evidence="4">Brora</strain>
    </source>
</reference>
<sequence length="123" mass="13925">MPLMIASSTMMSVTTTAAAPSTSRQDSVLLRRIPERLRPRPCKICNKIISNASNMIKHMLVHNPVKIPFRCNLCDCKYSREETLRWHLKVKHGIIRPALGRDSYLQEITIDSGPKSSSWMSSS</sequence>
<dbReference type="InterPro" id="IPR013087">
    <property type="entry name" value="Znf_C2H2_type"/>
</dbReference>
<dbReference type="Proteomes" id="UP000014500">
    <property type="component" value="Unassembled WGS sequence"/>
</dbReference>
<dbReference type="HOGENOM" id="CLU_2018088_0_0_1"/>